<feature type="region of interest" description="Disordered" evidence="1">
    <location>
        <begin position="1"/>
        <end position="21"/>
    </location>
</feature>
<dbReference type="Pfam" id="PF21346">
    <property type="entry name" value="PcRGLX_3rd"/>
    <property type="match status" value="1"/>
</dbReference>
<evidence type="ECO:0000256" key="1">
    <source>
        <dbReference type="SAM" id="MobiDB-lite"/>
    </source>
</evidence>
<dbReference type="PANTHER" id="PTHR40081:SF1">
    <property type="entry name" value="TAT PATHWAY SIGNAL SEQUENCE DOMAIN PROTEIN"/>
    <property type="match status" value="1"/>
</dbReference>
<evidence type="ECO:0000313" key="3">
    <source>
        <dbReference type="EMBL" id="MER6163974.1"/>
    </source>
</evidence>
<dbReference type="PANTHER" id="PTHR40081">
    <property type="entry name" value="CONCANAVALIN A-LIKE LECTIN/GLUCANASE"/>
    <property type="match status" value="1"/>
</dbReference>
<name>A0ABV1SQH2_9ACTN</name>
<reference evidence="3 4" key="1">
    <citation type="submission" date="2024-06" db="EMBL/GenBank/DDBJ databases">
        <title>The Natural Products Discovery Center: Release of the First 8490 Sequenced Strains for Exploring Actinobacteria Biosynthetic Diversity.</title>
        <authorList>
            <person name="Kalkreuter E."/>
            <person name="Kautsar S.A."/>
            <person name="Yang D."/>
            <person name="Bader C.D."/>
            <person name="Teijaro C.N."/>
            <person name="Fluegel L."/>
            <person name="Davis C.M."/>
            <person name="Simpson J.R."/>
            <person name="Lauterbach L."/>
            <person name="Steele A.D."/>
            <person name="Gui C."/>
            <person name="Meng S."/>
            <person name="Li G."/>
            <person name="Viehrig K."/>
            <person name="Ye F."/>
            <person name="Su P."/>
            <person name="Kiefer A.F."/>
            <person name="Nichols A."/>
            <person name="Cepeda A.J."/>
            <person name="Yan W."/>
            <person name="Fan B."/>
            <person name="Jiang Y."/>
            <person name="Adhikari A."/>
            <person name="Zheng C.-J."/>
            <person name="Schuster L."/>
            <person name="Cowan T.M."/>
            <person name="Smanski M.J."/>
            <person name="Chevrette M.G."/>
            <person name="De Carvalho L.P.S."/>
            <person name="Shen B."/>
        </authorList>
    </citation>
    <scope>NUCLEOTIDE SEQUENCE [LARGE SCALE GENOMIC DNA]</scope>
    <source>
        <strain evidence="3 4">NPDC001615</strain>
    </source>
</reference>
<gene>
    <name evidence="3" type="ORF">ABT188_05195</name>
</gene>
<comment type="caution">
    <text evidence="3">The sequence shown here is derived from an EMBL/GenBank/DDBJ whole genome shotgun (WGS) entry which is preliminary data.</text>
</comment>
<evidence type="ECO:0000259" key="2">
    <source>
        <dbReference type="Pfam" id="PF21346"/>
    </source>
</evidence>
<protein>
    <recommendedName>
        <fullName evidence="2">PcRGLX/YetA-like C-terminal alpha/alpha toroid domain-containing protein</fullName>
    </recommendedName>
</protein>
<feature type="compositionally biased region" description="Basic residues" evidence="1">
    <location>
        <begin position="1"/>
        <end position="15"/>
    </location>
</feature>
<proteinExistence type="predicted"/>
<organism evidence="3 4">
    <name type="scientific">Streptomyces violaceorubidus</name>
    <dbReference type="NCBI Taxonomy" id="284042"/>
    <lineage>
        <taxon>Bacteria</taxon>
        <taxon>Bacillati</taxon>
        <taxon>Actinomycetota</taxon>
        <taxon>Actinomycetes</taxon>
        <taxon>Kitasatosporales</taxon>
        <taxon>Streptomycetaceae</taxon>
        <taxon>Streptomyces</taxon>
    </lineage>
</organism>
<evidence type="ECO:0000313" key="4">
    <source>
        <dbReference type="Proteomes" id="UP001496720"/>
    </source>
</evidence>
<dbReference type="InterPro" id="IPR045793">
    <property type="entry name" value="PcRGLX/YetA-like"/>
</dbReference>
<keyword evidence="4" id="KW-1185">Reference proteome</keyword>
<sequence>MDRPRPRFGQRRAHRKTEQAERYGSNFGSLLLFQGHSRLDAYAAVRTGDDKLATRAWQKFLDSDGYKESAPWATRELGGPLALVPGSEASWVSTNDTALYGLAAIENLALLGDRMP</sequence>
<dbReference type="Proteomes" id="UP001496720">
    <property type="component" value="Unassembled WGS sequence"/>
</dbReference>
<accession>A0ABV1SQH2</accession>
<feature type="domain" description="PcRGLX/YetA-like C-terminal alpha/alpha toroid" evidence="2">
    <location>
        <begin position="9"/>
        <end position="115"/>
    </location>
</feature>
<dbReference type="EMBL" id="JBEOZY010000003">
    <property type="protein sequence ID" value="MER6163974.1"/>
    <property type="molecule type" value="Genomic_DNA"/>
</dbReference>
<dbReference type="InterPro" id="IPR048331">
    <property type="entry name" value="PcRGLX/YetA_3rd"/>
</dbReference>